<dbReference type="PANTHER" id="PTHR42734">
    <property type="entry name" value="METAL TRANSPORT SYSTEM ATP-BINDING PROTEIN TM_0124-RELATED"/>
    <property type="match status" value="1"/>
</dbReference>
<feature type="domain" description="ABC transporter" evidence="5">
    <location>
        <begin position="8"/>
        <end position="189"/>
    </location>
</feature>
<gene>
    <name evidence="6" type="ORF">HXK23_01110</name>
</gene>
<dbReference type="AlphaFoldDB" id="A0A930YP90"/>
<dbReference type="InterPro" id="IPR027417">
    <property type="entry name" value="P-loop_NTPase"/>
</dbReference>
<dbReference type="InterPro" id="IPR003593">
    <property type="entry name" value="AAA+_ATPase"/>
</dbReference>
<dbReference type="PROSITE" id="PS00211">
    <property type="entry name" value="ABC_TRANSPORTER_1"/>
    <property type="match status" value="1"/>
</dbReference>
<dbReference type="Gene3D" id="3.40.50.300">
    <property type="entry name" value="P-loop containing nucleotide triphosphate hydrolases"/>
    <property type="match status" value="1"/>
</dbReference>
<comment type="caution">
    <text evidence="6">The sequence shown here is derived from an EMBL/GenBank/DDBJ whole genome shotgun (WGS) entry which is preliminary data.</text>
</comment>
<accession>A0A930YP90</accession>
<dbReference type="PANTHER" id="PTHR42734:SF17">
    <property type="entry name" value="METAL TRANSPORT SYSTEM ATP-BINDING PROTEIN TM_0124-RELATED"/>
    <property type="match status" value="1"/>
</dbReference>
<dbReference type="GO" id="GO:0005524">
    <property type="term" value="F:ATP binding"/>
    <property type="evidence" value="ECO:0007669"/>
    <property type="project" value="UniProtKB-KW"/>
</dbReference>
<evidence type="ECO:0000313" key="6">
    <source>
        <dbReference type="EMBL" id="MBF4808818.1"/>
    </source>
</evidence>
<feature type="non-terminal residue" evidence="6">
    <location>
        <position position="189"/>
    </location>
</feature>
<organism evidence="6 7">
    <name type="scientific">Lancefieldella parvula</name>
    <dbReference type="NCBI Taxonomy" id="1382"/>
    <lineage>
        <taxon>Bacteria</taxon>
        <taxon>Bacillati</taxon>
        <taxon>Actinomycetota</taxon>
        <taxon>Coriobacteriia</taxon>
        <taxon>Coriobacteriales</taxon>
        <taxon>Atopobiaceae</taxon>
        <taxon>Lancefieldella</taxon>
    </lineage>
</organism>
<reference evidence="6" key="1">
    <citation type="submission" date="2020-04" db="EMBL/GenBank/DDBJ databases">
        <title>Deep metagenomics examines the oral microbiome during advanced dental caries in children, revealing novel taxa and co-occurrences with host molecules.</title>
        <authorList>
            <person name="Baker J.L."/>
            <person name="Morton J.T."/>
            <person name="Dinis M."/>
            <person name="Alvarez R."/>
            <person name="Tran N.C."/>
            <person name="Knight R."/>
            <person name="Edlund A."/>
        </authorList>
    </citation>
    <scope>NUCLEOTIDE SEQUENCE</scope>
    <source>
        <strain evidence="6">JCVI_22A_bin.2</strain>
    </source>
</reference>
<dbReference type="InterPro" id="IPR050153">
    <property type="entry name" value="Metal_Ion_Import_ABC"/>
</dbReference>
<dbReference type="GO" id="GO:0016887">
    <property type="term" value="F:ATP hydrolysis activity"/>
    <property type="evidence" value="ECO:0007669"/>
    <property type="project" value="InterPro"/>
</dbReference>
<evidence type="ECO:0000256" key="1">
    <source>
        <dbReference type="ARBA" id="ARBA00005417"/>
    </source>
</evidence>
<comment type="similarity">
    <text evidence="1">Belongs to the ABC transporter superfamily.</text>
</comment>
<name>A0A930YP90_9ACTN</name>
<dbReference type="Proteomes" id="UP000772566">
    <property type="component" value="Unassembled WGS sequence"/>
</dbReference>
<evidence type="ECO:0000313" key="7">
    <source>
        <dbReference type="Proteomes" id="UP000772566"/>
    </source>
</evidence>
<evidence type="ECO:0000256" key="2">
    <source>
        <dbReference type="ARBA" id="ARBA00022448"/>
    </source>
</evidence>
<dbReference type="PROSITE" id="PS50893">
    <property type="entry name" value="ABC_TRANSPORTER_2"/>
    <property type="match status" value="1"/>
</dbReference>
<dbReference type="InterPro" id="IPR017871">
    <property type="entry name" value="ABC_transporter-like_CS"/>
</dbReference>
<dbReference type="SUPFAM" id="SSF52540">
    <property type="entry name" value="P-loop containing nucleoside triphosphate hydrolases"/>
    <property type="match status" value="1"/>
</dbReference>
<dbReference type="Pfam" id="PF00005">
    <property type="entry name" value="ABC_tran"/>
    <property type="match status" value="1"/>
</dbReference>
<evidence type="ECO:0000256" key="3">
    <source>
        <dbReference type="ARBA" id="ARBA00022741"/>
    </source>
</evidence>
<evidence type="ECO:0000259" key="5">
    <source>
        <dbReference type="PROSITE" id="PS50893"/>
    </source>
</evidence>
<protein>
    <submittedName>
        <fullName evidence="6">Metal ABC transporter ATP-binding protein</fullName>
    </submittedName>
</protein>
<proteinExistence type="inferred from homology"/>
<dbReference type="InterPro" id="IPR003439">
    <property type="entry name" value="ABC_transporter-like_ATP-bd"/>
</dbReference>
<keyword evidence="4 6" id="KW-0067">ATP-binding</keyword>
<keyword evidence="2" id="KW-0813">Transport</keyword>
<dbReference type="SMART" id="SM00382">
    <property type="entry name" value="AAA"/>
    <property type="match status" value="1"/>
</dbReference>
<keyword evidence="3" id="KW-0547">Nucleotide-binding</keyword>
<evidence type="ECO:0000256" key="4">
    <source>
        <dbReference type="ARBA" id="ARBA00022840"/>
    </source>
</evidence>
<sequence>MQESQIAVSLQDVSFSYKKTRVLSDVNLDVHQGEICALIGDNGAGKSTLSRIVVGELEPTSGKSLLFGTSSTRFKDWERVGYVPQLPSESVNRFPASVVELVDASQYARAKKVKMSAKERRERTLEALDLVGMTDFSTRIIRELSGGQLQRVRLACALVGNPSLLILDEPTTGLDKESRNHFYSLVREA</sequence>
<dbReference type="EMBL" id="JABZGT010000029">
    <property type="protein sequence ID" value="MBF4808818.1"/>
    <property type="molecule type" value="Genomic_DNA"/>
</dbReference>